<feature type="domain" description="Peptidase M28" evidence="1">
    <location>
        <begin position="287"/>
        <end position="481"/>
    </location>
</feature>
<dbReference type="InterPro" id="IPR007484">
    <property type="entry name" value="Peptidase_M28"/>
</dbReference>
<name>A0AAE3XTD0_9BACT</name>
<gene>
    <name evidence="2" type="ORF">HNQ88_004736</name>
</gene>
<organism evidence="2 3">
    <name type="scientific">Aureibacter tunicatorum</name>
    <dbReference type="NCBI Taxonomy" id="866807"/>
    <lineage>
        <taxon>Bacteria</taxon>
        <taxon>Pseudomonadati</taxon>
        <taxon>Bacteroidota</taxon>
        <taxon>Cytophagia</taxon>
        <taxon>Cytophagales</taxon>
        <taxon>Persicobacteraceae</taxon>
        <taxon>Aureibacter</taxon>
    </lineage>
</organism>
<dbReference type="Gene3D" id="3.40.630.10">
    <property type="entry name" value="Zn peptidases"/>
    <property type="match status" value="2"/>
</dbReference>
<reference evidence="2" key="1">
    <citation type="submission" date="2023-07" db="EMBL/GenBank/DDBJ databases">
        <title>Genomic Encyclopedia of Type Strains, Phase IV (KMG-IV): sequencing the most valuable type-strain genomes for metagenomic binning, comparative biology and taxonomic classification.</title>
        <authorList>
            <person name="Goeker M."/>
        </authorList>
    </citation>
    <scope>NUCLEOTIDE SEQUENCE</scope>
    <source>
        <strain evidence="2">DSM 26174</strain>
    </source>
</reference>
<dbReference type="Gene3D" id="3.50.30.30">
    <property type="match status" value="1"/>
</dbReference>
<evidence type="ECO:0000313" key="2">
    <source>
        <dbReference type="EMBL" id="MDR6241649.1"/>
    </source>
</evidence>
<dbReference type="InterPro" id="IPR045175">
    <property type="entry name" value="M28_fam"/>
</dbReference>
<sequence length="498" mass="56739">MRHLLLIFTFFTAFTQSAHSQEYKRQGLENITKESAMAPVNFLADDLLEGRETGTRGAELAASYIISWFESIGVEPLDDEYLQEVPLLKYKAGENQHFEIQIADEKSIAFTNNVDFFVHPLKNNESINAEIIYVDYGIDLNATFNDFDKKNTNNKIIIRKSGYPKHDTTSHVFQHFKSKSTKQIVAEKNKMAQNHGALAILEFSEEDYLASLYANSENTVSKMPSFYDTKLDLYNNNEYELPCINITNNTAQKILSLIEKKSINKRNNYPKAKISLTTNKQAISSPNVIGKIEGTNKDEFIVIGAHYDHLGMRNGQIWNGADDNASGVSAILNIAKAIQSTGQKPDKTLIFAAWTAEEKGLNGSRHFVEAFEKTSKIQTYLNFDMIGRNADWDHDGNQCMMLYTAAYPELEKNDSINNNAYDINLEITYSRVEKPYAGSDNASFAKKGIPIFWFHTWGHEDYHQPTDHADKINIEKMMKIIRLSYLDIWDLAYDKTDK</sequence>
<dbReference type="GO" id="GO:0006508">
    <property type="term" value="P:proteolysis"/>
    <property type="evidence" value="ECO:0007669"/>
    <property type="project" value="InterPro"/>
</dbReference>
<accession>A0AAE3XTD0</accession>
<protein>
    <recommendedName>
        <fullName evidence="1">Peptidase M28 domain-containing protein</fullName>
    </recommendedName>
</protein>
<dbReference type="PANTHER" id="PTHR12147:SF26">
    <property type="entry name" value="PEPTIDASE M28 DOMAIN-CONTAINING PROTEIN"/>
    <property type="match status" value="1"/>
</dbReference>
<dbReference type="EMBL" id="JAVDQD010000010">
    <property type="protein sequence ID" value="MDR6241649.1"/>
    <property type="molecule type" value="Genomic_DNA"/>
</dbReference>
<comment type="caution">
    <text evidence="2">The sequence shown here is derived from an EMBL/GenBank/DDBJ whole genome shotgun (WGS) entry which is preliminary data.</text>
</comment>
<proteinExistence type="predicted"/>
<evidence type="ECO:0000259" key="1">
    <source>
        <dbReference type="Pfam" id="PF04389"/>
    </source>
</evidence>
<dbReference type="SUPFAM" id="SSF52025">
    <property type="entry name" value="PA domain"/>
    <property type="match status" value="1"/>
</dbReference>
<dbReference type="InterPro" id="IPR046450">
    <property type="entry name" value="PA_dom_sf"/>
</dbReference>
<dbReference type="SUPFAM" id="SSF53187">
    <property type="entry name" value="Zn-dependent exopeptidases"/>
    <property type="match status" value="1"/>
</dbReference>
<evidence type="ECO:0000313" key="3">
    <source>
        <dbReference type="Proteomes" id="UP001185092"/>
    </source>
</evidence>
<dbReference type="Proteomes" id="UP001185092">
    <property type="component" value="Unassembled WGS sequence"/>
</dbReference>
<dbReference type="AlphaFoldDB" id="A0AAE3XTD0"/>
<dbReference type="PANTHER" id="PTHR12147">
    <property type="entry name" value="METALLOPEPTIDASE M28 FAMILY MEMBER"/>
    <property type="match status" value="1"/>
</dbReference>
<dbReference type="Pfam" id="PF04389">
    <property type="entry name" value="Peptidase_M28"/>
    <property type="match status" value="1"/>
</dbReference>
<keyword evidence="3" id="KW-1185">Reference proteome</keyword>
<dbReference type="RefSeq" id="WP_309942598.1">
    <property type="nucleotide sequence ID" value="NZ_AP025308.1"/>
</dbReference>
<dbReference type="GO" id="GO:0008235">
    <property type="term" value="F:metalloexopeptidase activity"/>
    <property type="evidence" value="ECO:0007669"/>
    <property type="project" value="InterPro"/>
</dbReference>